<accession>A0ABN1W5T4</accession>
<sequence length="247" mass="26535">MRPTLLASACAVTAMAAAGLAVGLRRGSSTTPPALTLAPEAAEPTSQPDQGKHRPRLISGEVEHLHDWLASGDWSDPTEVLEALREQAPCFFLTDLLRDLNTDLAAAGHRELADWLGEAELLLRQAAVVLGEADYDQDGSPCPDEPHDADCVGGCGGTGEVMEIMTWDDQGDGIYVPVHQEPVDCLVGCYHQAHDATCACGGRGFTFEGGYRHRCLGTTPPRPRPPFDGAPWDRDPKPTTARDNRPF</sequence>
<protein>
    <submittedName>
        <fullName evidence="3">Uncharacterized protein</fullName>
    </submittedName>
</protein>
<evidence type="ECO:0000313" key="3">
    <source>
        <dbReference type="EMBL" id="GAA1233872.1"/>
    </source>
</evidence>
<feature type="region of interest" description="Disordered" evidence="1">
    <location>
        <begin position="29"/>
        <end position="54"/>
    </location>
</feature>
<feature type="signal peptide" evidence="2">
    <location>
        <begin position="1"/>
        <end position="16"/>
    </location>
</feature>
<evidence type="ECO:0000256" key="2">
    <source>
        <dbReference type="SAM" id="SignalP"/>
    </source>
</evidence>
<comment type="caution">
    <text evidence="3">The sequence shown here is derived from an EMBL/GenBank/DDBJ whole genome shotgun (WGS) entry which is preliminary data.</text>
</comment>
<feature type="compositionally biased region" description="Low complexity" evidence="1">
    <location>
        <begin position="29"/>
        <end position="45"/>
    </location>
</feature>
<proteinExistence type="predicted"/>
<gene>
    <name evidence="3" type="ORF">GCM10009665_25180</name>
</gene>
<reference evidence="3 4" key="1">
    <citation type="journal article" date="2019" name="Int. J. Syst. Evol. Microbiol.">
        <title>The Global Catalogue of Microorganisms (GCM) 10K type strain sequencing project: providing services to taxonomists for standard genome sequencing and annotation.</title>
        <authorList>
            <consortium name="The Broad Institute Genomics Platform"/>
            <consortium name="The Broad Institute Genome Sequencing Center for Infectious Disease"/>
            <person name="Wu L."/>
            <person name="Ma J."/>
        </authorList>
    </citation>
    <scope>NUCLEOTIDE SEQUENCE [LARGE SCALE GENOMIC DNA]</scope>
    <source>
        <strain evidence="3 4">JCM 13004</strain>
    </source>
</reference>
<evidence type="ECO:0000256" key="1">
    <source>
        <dbReference type="SAM" id="MobiDB-lite"/>
    </source>
</evidence>
<dbReference type="EMBL" id="BAAALF010000034">
    <property type="protein sequence ID" value="GAA1233872.1"/>
    <property type="molecule type" value="Genomic_DNA"/>
</dbReference>
<feature type="compositionally biased region" description="Basic and acidic residues" evidence="1">
    <location>
        <begin position="231"/>
        <end position="247"/>
    </location>
</feature>
<dbReference type="Proteomes" id="UP001500037">
    <property type="component" value="Unassembled WGS sequence"/>
</dbReference>
<name>A0ABN1W5T4_9ACTN</name>
<keyword evidence="4" id="KW-1185">Reference proteome</keyword>
<feature type="chain" id="PRO_5046137939" evidence="2">
    <location>
        <begin position="17"/>
        <end position="247"/>
    </location>
</feature>
<keyword evidence="2" id="KW-0732">Signal</keyword>
<organism evidence="3 4">
    <name type="scientific">Kitasatospora nipponensis</name>
    <dbReference type="NCBI Taxonomy" id="258049"/>
    <lineage>
        <taxon>Bacteria</taxon>
        <taxon>Bacillati</taxon>
        <taxon>Actinomycetota</taxon>
        <taxon>Actinomycetes</taxon>
        <taxon>Kitasatosporales</taxon>
        <taxon>Streptomycetaceae</taxon>
        <taxon>Kitasatospora</taxon>
    </lineage>
</organism>
<feature type="region of interest" description="Disordered" evidence="1">
    <location>
        <begin position="217"/>
        <end position="247"/>
    </location>
</feature>
<evidence type="ECO:0000313" key="4">
    <source>
        <dbReference type="Proteomes" id="UP001500037"/>
    </source>
</evidence>
<dbReference type="RefSeq" id="WP_344441505.1">
    <property type="nucleotide sequence ID" value="NZ_BAAALF010000034.1"/>
</dbReference>